<comment type="cofactor">
    <cofactor evidence="1">
        <name>Mn(2+)</name>
        <dbReference type="ChEBI" id="CHEBI:29035"/>
    </cofactor>
</comment>
<dbReference type="GO" id="GO:0000184">
    <property type="term" value="P:nuclear-transcribed mRNA catabolic process, nonsense-mediated decay"/>
    <property type="evidence" value="ECO:0007669"/>
    <property type="project" value="InterPro"/>
</dbReference>
<sequence length="406" mass="45880">MAISHRLAVALDDLSSRFFLNLPEEELGSFDRLFFQLEQAWWFYEDFYREQNPNSLPKFSFRDFCFCLFEQSSALRPHIPNFELYFKQFREYLCKVPVCGAAMLDESMTACVLVKGWTGKSWGFPKGKINQGEPSIDCAVREVLEETGVSIASLVSDRHVIQAVANGKSTHLYIAPNVPITTEFSTQTRKEISDIRWFTIDSILETDDSRFWNVSPFIHKLRTWISRHRHLARTPIHECLSSAGEFHRKGIPADKIKKKKRPTAAQPILQRRSRCHASKDDYLSDSLTFGTDRSSWTPEEMFAENARLFGVRTTQCTDPNELTTSMAMQGTMAGSVQWKHATATLDSAAATSSTSKSSIIPSPSPALTPAPLPPDGSRSNGSRNQQNALLNFDLDDAMIMSHFFQA</sequence>
<dbReference type="Pfam" id="PF05026">
    <property type="entry name" value="DCP2"/>
    <property type="match status" value="1"/>
</dbReference>
<organism evidence="11">
    <name type="scientific">Spongospora subterranea</name>
    <dbReference type="NCBI Taxonomy" id="70186"/>
    <lineage>
        <taxon>Eukaryota</taxon>
        <taxon>Sar</taxon>
        <taxon>Rhizaria</taxon>
        <taxon>Endomyxa</taxon>
        <taxon>Phytomyxea</taxon>
        <taxon>Plasmodiophorida</taxon>
        <taxon>Plasmodiophoridae</taxon>
        <taxon>Spongospora</taxon>
    </lineage>
</organism>
<evidence type="ECO:0000256" key="9">
    <source>
        <dbReference type="SAM" id="MobiDB-lite"/>
    </source>
</evidence>
<dbReference type="InterPro" id="IPR044099">
    <property type="entry name" value="Dcp2_NUDIX"/>
</dbReference>
<evidence type="ECO:0000256" key="2">
    <source>
        <dbReference type="ARBA" id="ARBA00004496"/>
    </source>
</evidence>
<dbReference type="GO" id="GO:0140933">
    <property type="term" value="F:5'-(N(7)-methylguanosine 5'-triphospho)-[mRNA] hydrolase activity"/>
    <property type="evidence" value="ECO:0007669"/>
    <property type="project" value="InterPro"/>
</dbReference>
<dbReference type="PROSITE" id="PS51462">
    <property type="entry name" value="NUDIX"/>
    <property type="match status" value="1"/>
</dbReference>
<evidence type="ECO:0000256" key="1">
    <source>
        <dbReference type="ARBA" id="ARBA00001936"/>
    </source>
</evidence>
<comment type="subcellular location">
    <subcellularLocation>
        <location evidence="2">Cytoplasm</location>
    </subcellularLocation>
</comment>
<evidence type="ECO:0000259" key="10">
    <source>
        <dbReference type="PROSITE" id="PS51462"/>
    </source>
</evidence>
<dbReference type="PROSITE" id="PS00893">
    <property type="entry name" value="NUDIX_BOX"/>
    <property type="match status" value="1"/>
</dbReference>
<dbReference type="FunFam" id="3.90.79.10:FF:000003">
    <property type="entry name" value="M7GpppN-mRNA hydrolase isoform 2"/>
    <property type="match status" value="1"/>
</dbReference>
<dbReference type="EMBL" id="HACM01010192">
    <property type="protein sequence ID" value="CRZ10634.1"/>
    <property type="molecule type" value="Transcribed_RNA"/>
</dbReference>
<comment type="similarity">
    <text evidence="3">Belongs to the Nudix hydrolase family. DCP2 subfamily.</text>
</comment>
<reference evidence="11" key="1">
    <citation type="submission" date="2015-04" db="EMBL/GenBank/DDBJ databases">
        <title>The genome sequence of the plant pathogenic Rhizarian Plasmodiophora brassicae reveals insights in its biotrophic life cycle and the origin of chitin synthesis.</title>
        <authorList>
            <person name="Schwelm A."/>
            <person name="Fogelqvist J."/>
            <person name="Knaust A."/>
            <person name="Julke S."/>
            <person name="Lilja T."/>
            <person name="Dhandapani V."/>
            <person name="Bonilla-Rosso G."/>
            <person name="Karlsson M."/>
            <person name="Shevchenko A."/>
            <person name="Choi S.R."/>
            <person name="Kim H.G."/>
            <person name="Park J.Y."/>
            <person name="Lim Y.P."/>
            <person name="Ludwig-Muller J."/>
            <person name="Dixelius C."/>
        </authorList>
    </citation>
    <scope>NUCLEOTIDE SEQUENCE</scope>
    <source>
        <tissue evidence="11">Potato root galls</tissue>
    </source>
</reference>
<dbReference type="SUPFAM" id="SSF55811">
    <property type="entry name" value="Nudix"/>
    <property type="match status" value="1"/>
</dbReference>
<evidence type="ECO:0000256" key="7">
    <source>
        <dbReference type="ARBA" id="ARBA00022884"/>
    </source>
</evidence>
<dbReference type="CDD" id="cd03672">
    <property type="entry name" value="NUDIX_Dcp2p_Nudt20"/>
    <property type="match status" value="1"/>
</dbReference>
<dbReference type="GO" id="GO:0005737">
    <property type="term" value="C:cytoplasm"/>
    <property type="evidence" value="ECO:0007669"/>
    <property type="project" value="UniProtKB-SubCell"/>
</dbReference>
<dbReference type="Pfam" id="PF00293">
    <property type="entry name" value="NUDIX"/>
    <property type="match status" value="1"/>
</dbReference>
<evidence type="ECO:0000256" key="5">
    <source>
        <dbReference type="ARBA" id="ARBA00022723"/>
    </source>
</evidence>
<dbReference type="InterPro" id="IPR015797">
    <property type="entry name" value="NUDIX_hydrolase-like_dom_sf"/>
</dbReference>
<feature type="compositionally biased region" description="Pro residues" evidence="9">
    <location>
        <begin position="362"/>
        <end position="374"/>
    </location>
</feature>
<dbReference type="GO" id="GO:0000290">
    <property type="term" value="P:deadenylation-dependent decapping of nuclear-transcribed mRNA"/>
    <property type="evidence" value="ECO:0007669"/>
    <property type="project" value="InterPro"/>
</dbReference>
<evidence type="ECO:0000256" key="3">
    <source>
        <dbReference type="ARBA" id="ARBA00005279"/>
    </source>
</evidence>
<dbReference type="GO" id="GO:0003723">
    <property type="term" value="F:RNA binding"/>
    <property type="evidence" value="ECO:0007669"/>
    <property type="project" value="UniProtKB-KW"/>
</dbReference>
<evidence type="ECO:0000256" key="6">
    <source>
        <dbReference type="ARBA" id="ARBA00022801"/>
    </source>
</evidence>
<feature type="region of interest" description="Disordered" evidence="9">
    <location>
        <begin position="354"/>
        <end position="384"/>
    </location>
</feature>
<dbReference type="GO" id="GO:0030145">
    <property type="term" value="F:manganese ion binding"/>
    <property type="evidence" value="ECO:0007669"/>
    <property type="project" value="InterPro"/>
</dbReference>
<proteinExistence type="inferred from homology"/>
<accession>A0A0H5RPI4</accession>
<keyword evidence="7" id="KW-0694">RNA-binding</keyword>
<evidence type="ECO:0000256" key="8">
    <source>
        <dbReference type="ARBA" id="ARBA00023211"/>
    </source>
</evidence>
<keyword evidence="6" id="KW-0378">Hydrolase</keyword>
<evidence type="ECO:0000313" key="11">
    <source>
        <dbReference type="EMBL" id="CRZ10634.1"/>
    </source>
</evidence>
<keyword evidence="5" id="KW-0479">Metal-binding</keyword>
<protein>
    <recommendedName>
        <fullName evidence="10">Nudix hydrolase domain-containing protein</fullName>
    </recommendedName>
</protein>
<keyword evidence="8" id="KW-0464">Manganese</keyword>
<dbReference type="InterPro" id="IPR036189">
    <property type="entry name" value="DCP2_BoxA_sf"/>
</dbReference>
<dbReference type="SUPFAM" id="SSF140586">
    <property type="entry name" value="Dcp2 domain-like"/>
    <property type="match status" value="1"/>
</dbReference>
<name>A0A0H5RPI4_9EUKA</name>
<dbReference type="InterPro" id="IPR007722">
    <property type="entry name" value="DCP2_BoxA"/>
</dbReference>
<evidence type="ECO:0000256" key="4">
    <source>
        <dbReference type="ARBA" id="ARBA00022490"/>
    </source>
</evidence>
<dbReference type="Gene3D" id="3.90.79.10">
    <property type="entry name" value="Nucleoside Triphosphate Pyrophosphohydrolase"/>
    <property type="match status" value="1"/>
</dbReference>
<dbReference type="PANTHER" id="PTHR23114:SF17">
    <property type="entry name" value="M7GPPPN-MRNA HYDROLASE"/>
    <property type="match status" value="1"/>
</dbReference>
<dbReference type="InterPro" id="IPR020084">
    <property type="entry name" value="NUDIX_hydrolase_CS"/>
</dbReference>
<dbReference type="PANTHER" id="PTHR23114">
    <property type="entry name" value="M7GPPPN-MRNA HYDROLASE"/>
    <property type="match status" value="1"/>
</dbReference>
<dbReference type="AlphaFoldDB" id="A0A0H5RPI4"/>
<dbReference type="Gene3D" id="1.10.10.1050">
    <property type="entry name" value="Dcp2, box A domain"/>
    <property type="match status" value="1"/>
</dbReference>
<keyword evidence="4" id="KW-0963">Cytoplasm</keyword>
<dbReference type="InterPro" id="IPR000086">
    <property type="entry name" value="NUDIX_hydrolase_dom"/>
</dbReference>
<feature type="domain" description="Nudix hydrolase" evidence="10">
    <location>
        <begin position="94"/>
        <end position="220"/>
    </location>
</feature>
<dbReference type="SMART" id="SM01125">
    <property type="entry name" value="DCP2"/>
    <property type="match status" value="1"/>
</dbReference>